<dbReference type="Pfam" id="PF01936">
    <property type="entry name" value="NYN"/>
    <property type="match status" value="1"/>
</dbReference>
<evidence type="ECO:0000313" key="3">
    <source>
        <dbReference type="Proteomes" id="UP000290568"/>
    </source>
</evidence>
<feature type="domain" description="NYN" evidence="1">
    <location>
        <begin position="20"/>
        <end position="152"/>
    </location>
</feature>
<accession>A0A449A403</accession>
<evidence type="ECO:0000259" key="1">
    <source>
        <dbReference type="Pfam" id="PF01936"/>
    </source>
</evidence>
<dbReference type="PANTHER" id="PTHR35811:SF1">
    <property type="entry name" value="HTH OST-TYPE DOMAIN-CONTAINING PROTEIN"/>
    <property type="match status" value="1"/>
</dbReference>
<dbReference type="PANTHER" id="PTHR35811">
    <property type="entry name" value="SLR1870 PROTEIN"/>
    <property type="match status" value="1"/>
</dbReference>
<keyword evidence="3" id="KW-1185">Reference proteome</keyword>
<dbReference type="AlphaFoldDB" id="A0A449A403"/>
<proteinExistence type="predicted"/>
<gene>
    <name evidence="2" type="ORF">NCTC10183_00726</name>
</gene>
<reference evidence="2 3" key="1">
    <citation type="submission" date="2019-01" db="EMBL/GenBank/DDBJ databases">
        <authorList>
            <consortium name="Pathogen Informatics"/>
        </authorList>
    </citation>
    <scope>NUCLEOTIDE SEQUENCE [LARGE SCALE GENOMIC DNA]</scope>
    <source>
        <strain evidence="2 3">NCTC10183</strain>
    </source>
</reference>
<dbReference type="OrthoDB" id="9783963at2"/>
<dbReference type="InterPro" id="IPR021139">
    <property type="entry name" value="NYN"/>
</dbReference>
<dbReference type="GO" id="GO:0004540">
    <property type="term" value="F:RNA nuclease activity"/>
    <property type="evidence" value="ECO:0007669"/>
    <property type="project" value="InterPro"/>
</dbReference>
<organism evidence="2 3">
    <name type="scientific">Mycoplasmopsis gallinacea</name>
    <dbReference type="NCBI Taxonomy" id="29556"/>
    <lineage>
        <taxon>Bacteria</taxon>
        <taxon>Bacillati</taxon>
        <taxon>Mycoplasmatota</taxon>
        <taxon>Mycoplasmoidales</taxon>
        <taxon>Metamycoplasmataceae</taxon>
        <taxon>Mycoplasmopsis</taxon>
    </lineage>
</organism>
<dbReference type="CDD" id="cd11297">
    <property type="entry name" value="PIN_LabA-like_N_1"/>
    <property type="match status" value="1"/>
</dbReference>
<dbReference type="Proteomes" id="UP000290568">
    <property type="component" value="Chromosome"/>
</dbReference>
<evidence type="ECO:0000313" key="2">
    <source>
        <dbReference type="EMBL" id="VEU58934.1"/>
    </source>
</evidence>
<dbReference type="Gene3D" id="3.40.50.1010">
    <property type="entry name" value="5'-nuclease"/>
    <property type="match status" value="1"/>
</dbReference>
<protein>
    <submittedName>
        <fullName evidence="2">NYN domain</fullName>
    </submittedName>
</protein>
<name>A0A449A403_9BACT</name>
<sequence>MKYKRLNFNKKGFMAINKKRIALFIDFDNFNEKENIQKLIEELKIEYDLLYSAAYFSKQPNEKQIDMFINLNIHPVLVITKITGKNSTDINLTVDVMKLVNNNHFDGFCIASSDNDFSYLAQTLKGYGKHIIGSGDDRLKHSYINIFDNFVNVSKLSKPIQPKETSEEFKKLIVLVNKLIEQRKIKDGFADFSQVIQNLKVEMRDFSPKNYGAQNGRAQLFFESDDLKKYFELIQDKGVYYIRTINEIKEETHNLIQKPSSPKDSLLESTLKVLSNLGELHKNEESISFSSFYGELAKQFPEYKANKLKQKFAQHGKSVQKIFVNLFSDTLNFITGPSFLSVGFKKQENKQPDNNNKQEWLKIILKIFEQSPKDSNEYVLLSHIGTELARQKINLAKFGLSIKFNAKNLAKESLNKFFEIKKNWQYSICKSQKLVSILQNKETFISLFCFKTRTLWFAF</sequence>
<dbReference type="EMBL" id="LR214950">
    <property type="protein sequence ID" value="VEU58934.1"/>
    <property type="molecule type" value="Genomic_DNA"/>
</dbReference>